<reference evidence="11 13" key="2">
    <citation type="journal article" date="2020" name="Front. Cell. Infect. Microbiol.">
        <title>Characterization of Three Porcine Acinetobacter towneri Strains Co-Harboring tet(X3) and bla OXA-58.</title>
        <authorList>
            <person name="Ma J."/>
            <person name="Wang J."/>
            <person name="Feng J."/>
            <person name="Liu Y."/>
            <person name="Yang B."/>
            <person name="Li R."/>
            <person name="Bai L."/>
            <person name="He T."/>
            <person name="Wang X."/>
            <person name="Yang Z."/>
        </authorList>
    </citation>
    <scope>NUCLEOTIDE SEQUENCE [LARGE SCALE GENOMIC DNA]</scope>
    <source>
        <strain evidence="11 13">GX5</strain>
    </source>
</reference>
<feature type="compositionally biased region" description="Low complexity" evidence="7">
    <location>
        <begin position="61"/>
        <end position="79"/>
    </location>
</feature>
<dbReference type="EMBL" id="JACANG010000006">
    <property type="protein sequence ID" value="MDM1718507.1"/>
    <property type="molecule type" value="Genomic_DNA"/>
</dbReference>
<feature type="signal peptide" evidence="8">
    <location>
        <begin position="1"/>
        <end position="18"/>
    </location>
</feature>
<evidence type="ECO:0000313" key="10">
    <source>
        <dbReference type="EMBL" id="OFE43678.1"/>
    </source>
</evidence>
<dbReference type="STRING" id="202956.BJN41_04800"/>
<proteinExistence type="predicted"/>
<sequence>MRTVICCMSVLLTTVVLVGCGQSGTLQLPNDPNYDKRAKYLLYPDAAPKRATQSATSSDTAVPVQQQFAAPAASTSTTP</sequence>
<evidence type="ECO:0000256" key="2">
    <source>
        <dbReference type="ARBA" id="ARBA00022729"/>
    </source>
</evidence>
<feature type="region of interest" description="Disordered" evidence="7">
    <location>
        <begin position="50"/>
        <end position="79"/>
    </location>
</feature>
<gene>
    <name evidence="10" type="ORF">BJN41_04800</name>
    <name evidence="9" type="ORF">HX110_04995</name>
    <name evidence="11" type="ORF">J4G45_10175</name>
</gene>
<evidence type="ECO:0000313" key="12">
    <source>
        <dbReference type="Proteomes" id="UP000186931"/>
    </source>
</evidence>
<evidence type="ECO:0008006" key="14">
    <source>
        <dbReference type="Google" id="ProtNLM"/>
    </source>
</evidence>
<evidence type="ECO:0000256" key="1">
    <source>
        <dbReference type="ARBA" id="ARBA00004459"/>
    </source>
</evidence>
<evidence type="ECO:0000256" key="4">
    <source>
        <dbReference type="ARBA" id="ARBA00023139"/>
    </source>
</evidence>
<keyword evidence="3" id="KW-0472">Membrane</keyword>
<evidence type="ECO:0000313" key="11">
    <source>
        <dbReference type="EMBL" id="QTD61175.1"/>
    </source>
</evidence>
<keyword evidence="4" id="KW-0564">Palmitate</keyword>
<evidence type="ECO:0000313" key="13">
    <source>
        <dbReference type="Proteomes" id="UP000663954"/>
    </source>
</evidence>
<evidence type="ECO:0000256" key="7">
    <source>
        <dbReference type="SAM" id="MobiDB-lite"/>
    </source>
</evidence>
<dbReference type="Proteomes" id="UP001174419">
    <property type="component" value="Unassembled WGS sequence"/>
</dbReference>
<accession>A0A1E8E2R0</accession>
<evidence type="ECO:0000256" key="6">
    <source>
        <dbReference type="ARBA" id="ARBA00023288"/>
    </source>
</evidence>
<keyword evidence="13" id="KW-1185">Reference proteome</keyword>
<dbReference type="EMBL" id="MKQS01000009">
    <property type="protein sequence ID" value="OFE43678.1"/>
    <property type="molecule type" value="Genomic_DNA"/>
</dbReference>
<dbReference type="InterPro" id="IPR032831">
    <property type="entry name" value="LptM_cons"/>
</dbReference>
<dbReference type="EMBL" id="CP071770">
    <property type="protein sequence ID" value="QTD61175.1"/>
    <property type="molecule type" value="Genomic_DNA"/>
</dbReference>
<feature type="compositionally biased region" description="Polar residues" evidence="7">
    <location>
        <begin position="51"/>
        <end position="60"/>
    </location>
</feature>
<organism evidence="10 12">
    <name type="scientific">Acinetobacter towneri</name>
    <dbReference type="NCBI Taxonomy" id="202956"/>
    <lineage>
        <taxon>Bacteria</taxon>
        <taxon>Pseudomonadati</taxon>
        <taxon>Pseudomonadota</taxon>
        <taxon>Gammaproteobacteria</taxon>
        <taxon>Moraxellales</taxon>
        <taxon>Moraxellaceae</taxon>
        <taxon>Acinetobacter</taxon>
    </lineage>
</organism>
<dbReference type="eggNOG" id="ENOG5031RVA">
    <property type="taxonomic scope" value="Bacteria"/>
</dbReference>
<dbReference type="PROSITE" id="PS51257">
    <property type="entry name" value="PROKAR_LIPOPROTEIN"/>
    <property type="match status" value="1"/>
</dbReference>
<reference evidence="11" key="4">
    <citation type="submission" date="2021-03" db="EMBL/GenBank/DDBJ databases">
        <authorList>
            <person name="Ma J."/>
        </authorList>
    </citation>
    <scope>NUCLEOTIDE SEQUENCE</scope>
    <source>
        <strain evidence="11">GX5</strain>
    </source>
</reference>
<reference evidence="9" key="5">
    <citation type="journal article" date="2022" name="Sci. Total Environ.">
        <title>Prevalence, transmission, and molecular epidemiology of tet(X)-positive bacteria among humans, animals, and environmental niches in China: An epidemiological, and genomic-based study.</title>
        <authorList>
            <person name="Dong N."/>
            <person name="Zeng Y."/>
            <person name="Cai C."/>
            <person name="Sun C."/>
            <person name="Lu J."/>
            <person name="Liu C."/>
            <person name="Zhou H."/>
            <person name="Sun Q."/>
            <person name="Shu L."/>
            <person name="Wang H."/>
            <person name="Wang Y."/>
            <person name="Wang S."/>
            <person name="Wu C."/>
            <person name="Chan E.W."/>
            <person name="Chen G."/>
            <person name="Shen Z."/>
            <person name="Chen S."/>
            <person name="Zhang R."/>
        </authorList>
    </citation>
    <scope>NUCLEOTIDE SEQUENCE</scope>
    <source>
        <strain evidence="9">DF49-4</strain>
    </source>
</reference>
<evidence type="ECO:0000256" key="3">
    <source>
        <dbReference type="ARBA" id="ARBA00023136"/>
    </source>
</evidence>
<keyword evidence="6" id="KW-0449">Lipoprotein</keyword>
<keyword evidence="2 8" id="KW-0732">Signal</keyword>
<dbReference type="Proteomes" id="UP000186931">
    <property type="component" value="Unassembled WGS sequence"/>
</dbReference>
<comment type="subcellular location">
    <subcellularLocation>
        <location evidence="1">Cell outer membrane</location>
        <topology evidence="1">Lipid-anchor</topology>
    </subcellularLocation>
</comment>
<dbReference type="Proteomes" id="UP000663954">
    <property type="component" value="Chromosome"/>
</dbReference>
<feature type="chain" id="PRO_5044557385" description="Lipoprotein" evidence="8">
    <location>
        <begin position="19"/>
        <end position="79"/>
    </location>
</feature>
<name>A0A1E8E2R0_9GAMM</name>
<dbReference type="NCBIfam" id="NF047847">
    <property type="entry name" value="SS_mature_LptM"/>
    <property type="match status" value="1"/>
</dbReference>
<evidence type="ECO:0000256" key="8">
    <source>
        <dbReference type="SAM" id="SignalP"/>
    </source>
</evidence>
<reference evidence="10 12" key="1">
    <citation type="submission" date="2016-10" db="EMBL/GenBank/DDBJ databases">
        <title>Genome of airborne Acinetobacter sp. 5-2Ac02 in the hospital environment: Species near to Acinetobacter towneri.</title>
        <authorList>
            <person name="Barbosa B."/>
            <person name="Fernandez-Garcia L."/>
            <person name="Gato E."/>
            <person name="Leao R."/>
            <person name="Albano R."/>
            <person name="Fernandez B."/>
            <person name="Fernandez-Cuenca F."/>
            <person name="Marques E."/>
            <person name="Tomas M."/>
        </authorList>
    </citation>
    <scope>NUCLEOTIDE SEQUENCE [LARGE SCALE GENOMIC DNA]</scope>
    <source>
        <strain evidence="10 12">5-2Ac02</strain>
    </source>
</reference>
<evidence type="ECO:0000313" key="9">
    <source>
        <dbReference type="EMBL" id="MDM1718507.1"/>
    </source>
</evidence>
<evidence type="ECO:0000256" key="5">
    <source>
        <dbReference type="ARBA" id="ARBA00023237"/>
    </source>
</evidence>
<protein>
    <recommendedName>
        <fullName evidence="14">Lipoprotein</fullName>
    </recommendedName>
</protein>
<keyword evidence="5" id="KW-0998">Cell outer membrane</keyword>
<reference evidence="9" key="3">
    <citation type="submission" date="2020-06" db="EMBL/GenBank/DDBJ databases">
        <authorList>
            <person name="Dong N."/>
        </authorList>
    </citation>
    <scope>NUCLEOTIDE SEQUENCE</scope>
    <source>
        <strain evidence="9">DF49-4</strain>
    </source>
</reference>
<dbReference type="AlphaFoldDB" id="A0A1E8E2R0"/>
<dbReference type="RefSeq" id="WP_004971884.1">
    <property type="nucleotide sequence ID" value="NZ_AP031566.1"/>
</dbReference>
<dbReference type="GeneID" id="64222676"/>